<dbReference type="InterPro" id="IPR011545">
    <property type="entry name" value="DEAD/DEAH_box_helicase_dom"/>
</dbReference>
<dbReference type="PANTHER" id="PTHR47959:SF21">
    <property type="entry name" value="DEAD-BOX HELICASE 56"/>
    <property type="match status" value="1"/>
</dbReference>
<feature type="short sequence motif" description="Q motif" evidence="9">
    <location>
        <begin position="11"/>
        <end position="39"/>
    </location>
</feature>
<reference evidence="14" key="1">
    <citation type="submission" date="2016-04" db="EMBL/GenBank/DDBJ databases">
        <authorList>
            <person name="Evans L.H."/>
            <person name="Alamgir A."/>
            <person name="Owens N."/>
            <person name="Weber N.D."/>
            <person name="Virtaneva K."/>
            <person name="Barbian K."/>
            <person name="Babar A."/>
            <person name="Rosenke K."/>
        </authorList>
    </citation>
    <scope>NUCLEOTIDE SEQUENCE [LARGE SCALE GENOMIC DNA]</scope>
    <source>
        <strain evidence="14">CBS 101.48</strain>
    </source>
</reference>
<dbReference type="InterPro" id="IPR041698">
    <property type="entry name" value="Methyltransf_25"/>
</dbReference>
<dbReference type="CDD" id="cd02440">
    <property type="entry name" value="AdoMet_MTases"/>
    <property type="match status" value="1"/>
</dbReference>
<name>A0A168RYF1_ABSGL</name>
<dbReference type="PROSITE" id="PS51195">
    <property type="entry name" value="Q_MOTIF"/>
    <property type="match status" value="1"/>
</dbReference>
<dbReference type="SUPFAM" id="SSF52540">
    <property type="entry name" value="P-loop containing nucleoside triphosphate hydrolases"/>
    <property type="match status" value="2"/>
</dbReference>
<evidence type="ECO:0000313" key="14">
    <source>
        <dbReference type="EMBL" id="SAM07558.1"/>
    </source>
</evidence>
<evidence type="ECO:0000256" key="9">
    <source>
        <dbReference type="PROSITE-ProRule" id="PRU00552"/>
    </source>
</evidence>
<keyword evidence="5" id="KW-0067">ATP-binding</keyword>
<feature type="domain" description="DEAD-box RNA helicase Q" evidence="13">
    <location>
        <begin position="11"/>
        <end position="39"/>
    </location>
</feature>
<evidence type="ECO:0000256" key="7">
    <source>
        <dbReference type="ARBA" id="ARBA00038041"/>
    </source>
</evidence>
<evidence type="ECO:0000256" key="2">
    <source>
        <dbReference type="ARBA" id="ARBA00022741"/>
    </source>
</evidence>
<dbReference type="InterPro" id="IPR050079">
    <property type="entry name" value="DEAD_box_RNA_helicase"/>
</dbReference>
<evidence type="ECO:0000259" key="13">
    <source>
        <dbReference type="PROSITE" id="PS51195"/>
    </source>
</evidence>
<feature type="region of interest" description="Disordered" evidence="10">
    <location>
        <begin position="630"/>
        <end position="690"/>
    </location>
</feature>
<keyword evidence="2" id="KW-0547">Nucleotide-binding</keyword>
<proteinExistence type="inferred from homology"/>
<dbReference type="STRING" id="4829.A0A168RYF1"/>
<evidence type="ECO:0000256" key="4">
    <source>
        <dbReference type="ARBA" id="ARBA00022806"/>
    </source>
</evidence>
<evidence type="ECO:0000256" key="8">
    <source>
        <dbReference type="ARBA" id="ARBA00047984"/>
    </source>
</evidence>
<accession>A0A168RYF1</accession>
<dbReference type="AlphaFoldDB" id="A0A168RYF1"/>
<comment type="catalytic activity">
    <reaction evidence="8">
        <text>ATP + H2O = ADP + phosphate + H(+)</text>
        <dbReference type="Rhea" id="RHEA:13065"/>
        <dbReference type="ChEBI" id="CHEBI:15377"/>
        <dbReference type="ChEBI" id="CHEBI:15378"/>
        <dbReference type="ChEBI" id="CHEBI:30616"/>
        <dbReference type="ChEBI" id="CHEBI:43474"/>
        <dbReference type="ChEBI" id="CHEBI:456216"/>
        <dbReference type="EC" id="3.6.4.13"/>
    </reaction>
</comment>
<dbReference type="Pfam" id="PF00271">
    <property type="entry name" value="Helicase_C"/>
    <property type="match status" value="2"/>
</dbReference>
<feature type="region of interest" description="Disordered" evidence="10">
    <location>
        <begin position="321"/>
        <end position="354"/>
    </location>
</feature>
<dbReference type="InterPro" id="IPR029063">
    <property type="entry name" value="SAM-dependent_MTases_sf"/>
</dbReference>
<dbReference type="CDD" id="cd17961">
    <property type="entry name" value="DEADc_DDX56"/>
    <property type="match status" value="1"/>
</dbReference>
<evidence type="ECO:0000256" key="5">
    <source>
        <dbReference type="ARBA" id="ARBA00022840"/>
    </source>
</evidence>
<evidence type="ECO:0000256" key="3">
    <source>
        <dbReference type="ARBA" id="ARBA00022801"/>
    </source>
</evidence>
<dbReference type="Gene3D" id="3.40.50.150">
    <property type="entry name" value="Vaccinia Virus protein VP39"/>
    <property type="match status" value="1"/>
</dbReference>
<evidence type="ECO:0000259" key="12">
    <source>
        <dbReference type="PROSITE" id="PS51194"/>
    </source>
</evidence>
<keyword evidence="4" id="KW-0347">Helicase</keyword>
<dbReference type="CDD" id="cd18787">
    <property type="entry name" value="SF2_C_DEAD"/>
    <property type="match status" value="1"/>
</dbReference>
<dbReference type="PROSITE" id="PS51194">
    <property type="entry name" value="HELICASE_CTER"/>
    <property type="match status" value="1"/>
</dbReference>
<dbReference type="InterPro" id="IPR001650">
    <property type="entry name" value="Helicase_C-like"/>
</dbReference>
<feature type="domain" description="Helicase C-terminal" evidence="12">
    <location>
        <begin position="231"/>
        <end position="442"/>
    </location>
</feature>
<keyword evidence="15" id="KW-1185">Reference proteome</keyword>
<dbReference type="OrthoDB" id="1191041at2759"/>
<evidence type="ECO:0000256" key="6">
    <source>
        <dbReference type="ARBA" id="ARBA00022884"/>
    </source>
</evidence>
<dbReference type="InParanoid" id="A0A168RYF1"/>
<dbReference type="EMBL" id="LT554760">
    <property type="protein sequence ID" value="SAM07558.1"/>
    <property type="molecule type" value="Genomic_DNA"/>
</dbReference>
<dbReference type="InterPro" id="IPR027417">
    <property type="entry name" value="P-loop_NTPase"/>
</dbReference>
<dbReference type="GO" id="GO:0016787">
    <property type="term" value="F:hydrolase activity"/>
    <property type="evidence" value="ECO:0007669"/>
    <property type="project" value="UniProtKB-KW"/>
</dbReference>
<dbReference type="SMART" id="SM00487">
    <property type="entry name" value="DEXDc"/>
    <property type="match status" value="1"/>
</dbReference>
<dbReference type="Proteomes" id="UP000078561">
    <property type="component" value="Unassembled WGS sequence"/>
</dbReference>
<dbReference type="Pfam" id="PF13649">
    <property type="entry name" value="Methyltransf_25"/>
    <property type="match status" value="1"/>
</dbReference>
<dbReference type="InterPro" id="IPR014001">
    <property type="entry name" value="Helicase_ATP-bd"/>
</dbReference>
<evidence type="ECO:0000313" key="15">
    <source>
        <dbReference type="Proteomes" id="UP000078561"/>
    </source>
</evidence>
<dbReference type="Gene3D" id="3.40.50.300">
    <property type="entry name" value="P-loop containing nucleotide triphosphate hydrolases"/>
    <property type="match status" value="2"/>
</dbReference>
<organism evidence="14">
    <name type="scientific">Absidia glauca</name>
    <name type="common">Pin mould</name>
    <dbReference type="NCBI Taxonomy" id="4829"/>
    <lineage>
        <taxon>Eukaryota</taxon>
        <taxon>Fungi</taxon>
        <taxon>Fungi incertae sedis</taxon>
        <taxon>Mucoromycota</taxon>
        <taxon>Mucoromycotina</taxon>
        <taxon>Mucoromycetes</taxon>
        <taxon>Mucorales</taxon>
        <taxon>Cunninghamellaceae</taxon>
        <taxon>Absidia</taxon>
    </lineage>
</organism>
<sequence length="985" mass="112580">MADQHLLEETETFASFDFDPRLSRAIAQMQFVHPTLVQAKAIPLAMAGKDILARARTGSGKTAAYTLPIVQKLLLNKELESEPSIKALILVPTRELAEQVTGHIQRLLVYTNQLIKVVNLASQVSPQLQRPMLAEKPDIIVTTPSRALSHLQAQNMILSDSLQNLVIDEADLVLSFGYEEDLRKILSFLPKLYQSFLMSATLTNDIEELKQLILRKPAILKLEEAKETANQLTQYVIKCSEMEKFLFTFVMIKLRLLRGKVIFFVNDIDRCYRLKLFFEQFSIKACVLNSELPLNSRYHIVEEFNRGKYDYLIATDESQLKGEMDSEDEEDEESGDEDVNETKKKTKKRTQIKQDKEYGVSRGVDFQDVSAVINFDFPLSAKAYTHRIGRTARGGKQGMAFSFVVPEGSEDSKMDIERKLNRDELILDRVEKQQEKENRSLKPYSFEKKNVEGFKYRVQDAIKAVNKLAVKEARITEIKREIMNSDKLKTHFEDKPKDLEFLRHDKALQPALVQPHLKNIPSYLMPKVNGQKQLIENDPESIGHINFLSDKKRKKQHHHHGKPNSPMYKLFLKSDKASFSHSIFSFTLLSSHSSILAAPTMGLSKALDSEKDGRRQSWISGSPLFNSFFSSSPPTNSVQRSHSMKEHANQRHGARQQSMPIDRALPRSGKGHERTTPKKPSTLSSILQKAKHRHHRRSVVLDSVMAPKSDLHLQVQLLENDDYEADKSQLKNDFMNLAFTEEFRSTVDFRKLKQGRILDVGCGSGAWCIEMAQKYPNLQVIGIDYENWFLDDATVTPPNCHLIHGNILDSLRDQFEPRSFDFIHIRLVALVLTAGQYELASRYCWNLLKPGATMELLEVDMEMCSVGPVTRKMNQQVIHVADHLGFQINVATRLAAFAPWDDCLNLQEKYQSLPIGLWGGRLGVLFRDDLIDILRRCQASVARHHGNPKDDKAFLSDLAVACREMEQYHTYANFHFLTVNKRPNM</sequence>
<evidence type="ECO:0000259" key="11">
    <source>
        <dbReference type="PROSITE" id="PS51192"/>
    </source>
</evidence>
<dbReference type="InterPro" id="IPR014014">
    <property type="entry name" value="RNA_helicase_DEAD_Q_motif"/>
</dbReference>
<dbReference type="EC" id="3.6.4.13" evidence="1"/>
<dbReference type="PROSITE" id="PS51192">
    <property type="entry name" value="HELICASE_ATP_BIND_1"/>
    <property type="match status" value="1"/>
</dbReference>
<evidence type="ECO:0000256" key="1">
    <source>
        <dbReference type="ARBA" id="ARBA00012552"/>
    </source>
</evidence>
<comment type="similarity">
    <text evidence="7">Belongs to the DEAD box helicase family. DDX56/DBP9 subfamily.</text>
</comment>
<feature type="domain" description="Helicase ATP-binding" evidence="11">
    <location>
        <begin position="42"/>
        <end position="220"/>
    </location>
</feature>
<dbReference type="GO" id="GO:0005829">
    <property type="term" value="C:cytosol"/>
    <property type="evidence" value="ECO:0007669"/>
    <property type="project" value="TreeGrafter"/>
</dbReference>
<keyword evidence="6" id="KW-0694">RNA-binding</keyword>
<dbReference type="SUPFAM" id="SSF53335">
    <property type="entry name" value="S-adenosyl-L-methionine-dependent methyltransferases"/>
    <property type="match status" value="1"/>
</dbReference>
<keyword evidence="3" id="KW-0378">Hydrolase</keyword>
<feature type="compositionally biased region" description="Acidic residues" evidence="10">
    <location>
        <begin position="325"/>
        <end position="339"/>
    </location>
</feature>
<evidence type="ECO:0000256" key="10">
    <source>
        <dbReference type="SAM" id="MobiDB-lite"/>
    </source>
</evidence>
<dbReference type="Pfam" id="PF00270">
    <property type="entry name" value="DEAD"/>
    <property type="match status" value="1"/>
</dbReference>
<dbReference type="SMART" id="SM00490">
    <property type="entry name" value="HELICc"/>
    <property type="match status" value="1"/>
</dbReference>
<feature type="compositionally biased region" description="Polar residues" evidence="10">
    <location>
        <begin position="678"/>
        <end position="687"/>
    </location>
</feature>
<dbReference type="GO" id="GO:0005524">
    <property type="term" value="F:ATP binding"/>
    <property type="evidence" value="ECO:0007669"/>
    <property type="project" value="UniProtKB-KW"/>
</dbReference>
<dbReference type="GO" id="GO:0003723">
    <property type="term" value="F:RNA binding"/>
    <property type="evidence" value="ECO:0007669"/>
    <property type="project" value="UniProtKB-KW"/>
</dbReference>
<dbReference type="GO" id="GO:0003724">
    <property type="term" value="F:RNA helicase activity"/>
    <property type="evidence" value="ECO:0007669"/>
    <property type="project" value="UniProtKB-EC"/>
</dbReference>
<dbReference type="FunCoup" id="A0A168RYF1">
    <property type="interactions" value="685"/>
</dbReference>
<gene>
    <name evidence="14" type="primary">ABSGL_13201.1 scaffold 13659</name>
</gene>
<protein>
    <recommendedName>
        <fullName evidence="1">RNA helicase</fullName>
        <ecNumber evidence="1">3.6.4.13</ecNumber>
    </recommendedName>
</protein>
<dbReference type="PANTHER" id="PTHR47959">
    <property type="entry name" value="ATP-DEPENDENT RNA HELICASE RHLE-RELATED"/>
    <property type="match status" value="1"/>
</dbReference>